<reference evidence="2" key="2">
    <citation type="submission" date="2015-01" db="EMBL/GenBank/DDBJ databases">
        <title>Evolutionary Origins and Diversification of the Mycorrhizal Mutualists.</title>
        <authorList>
            <consortium name="DOE Joint Genome Institute"/>
            <consortium name="Mycorrhizal Genomics Consortium"/>
            <person name="Kohler A."/>
            <person name="Kuo A."/>
            <person name="Nagy L.G."/>
            <person name="Floudas D."/>
            <person name="Copeland A."/>
            <person name="Barry K.W."/>
            <person name="Cichocki N."/>
            <person name="Veneault-Fourrey C."/>
            <person name="LaButti K."/>
            <person name="Lindquist E.A."/>
            <person name="Lipzen A."/>
            <person name="Lundell T."/>
            <person name="Morin E."/>
            <person name="Murat C."/>
            <person name="Riley R."/>
            <person name="Ohm R."/>
            <person name="Sun H."/>
            <person name="Tunlid A."/>
            <person name="Henrissat B."/>
            <person name="Grigoriev I.V."/>
            <person name="Hibbett D.S."/>
            <person name="Martin F."/>
        </authorList>
    </citation>
    <scope>NUCLEOTIDE SEQUENCE [LARGE SCALE GENOMIC DNA]</scope>
    <source>
        <strain evidence="2">Foug A</strain>
    </source>
</reference>
<sequence length="103" mass="11398">MVNNQAGTSRQHIASNVVAPVGRINGMACIAHRILPRRQPQDHNEHSACLQRGYLLPSVCPLLLTVTQTVPSQRCQRKTAKPQPYRPGKARFVLKQSPLPLGQ</sequence>
<reference evidence="1 2" key="1">
    <citation type="submission" date="2014-04" db="EMBL/GenBank/DDBJ databases">
        <authorList>
            <consortium name="DOE Joint Genome Institute"/>
            <person name="Kuo A."/>
            <person name="Kohler A."/>
            <person name="Nagy L.G."/>
            <person name="Floudas D."/>
            <person name="Copeland A."/>
            <person name="Barry K.W."/>
            <person name="Cichocki N."/>
            <person name="Veneault-Fourrey C."/>
            <person name="LaButti K."/>
            <person name="Lindquist E.A."/>
            <person name="Lipzen A."/>
            <person name="Lundell T."/>
            <person name="Morin E."/>
            <person name="Murat C."/>
            <person name="Sun H."/>
            <person name="Tunlid A."/>
            <person name="Henrissat B."/>
            <person name="Grigoriev I.V."/>
            <person name="Hibbett D.S."/>
            <person name="Martin F."/>
            <person name="Nordberg H.P."/>
            <person name="Cantor M.N."/>
            <person name="Hua S.X."/>
        </authorList>
    </citation>
    <scope>NUCLEOTIDE SEQUENCE [LARGE SCALE GENOMIC DNA]</scope>
    <source>
        <strain evidence="1 2">Foug A</strain>
    </source>
</reference>
<dbReference type="HOGENOM" id="CLU_2265300_0_0_1"/>
<evidence type="ECO:0000313" key="1">
    <source>
        <dbReference type="EMBL" id="KIM56373.1"/>
    </source>
</evidence>
<dbReference type="EMBL" id="KN822118">
    <property type="protein sequence ID" value="KIM56373.1"/>
    <property type="molecule type" value="Genomic_DNA"/>
</dbReference>
<accession>A0A0C2Z379</accession>
<dbReference type="AlphaFoldDB" id="A0A0C2Z379"/>
<keyword evidence="2" id="KW-1185">Reference proteome</keyword>
<name>A0A0C2Z379_9AGAM</name>
<gene>
    <name evidence="1" type="ORF">SCLCIDRAFT_245156</name>
</gene>
<proteinExistence type="predicted"/>
<organism evidence="1 2">
    <name type="scientific">Scleroderma citrinum Foug A</name>
    <dbReference type="NCBI Taxonomy" id="1036808"/>
    <lineage>
        <taxon>Eukaryota</taxon>
        <taxon>Fungi</taxon>
        <taxon>Dikarya</taxon>
        <taxon>Basidiomycota</taxon>
        <taxon>Agaricomycotina</taxon>
        <taxon>Agaricomycetes</taxon>
        <taxon>Agaricomycetidae</taxon>
        <taxon>Boletales</taxon>
        <taxon>Sclerodermatineae</taxon>
        <taxon>Sclerodermataceae</taxon>
        <taxon>Scleroderma</taxon>
    </lineage>
</organism>
<evidence type="ECO:0000313" key="2">
    <source>
        <dbReference type="Proteomes" id="UP000053989"/>
    </source>
</evidence>
<dbReference type="InParanoid" id="A0A0C2Z379"/>
<dbReference type="Proteomes" id="UP000053989">
    <property type="component" value="Unassembled WGS sequence"/>
</dbReference>
<protein>
    <submittedName>
        <fullName evidence="1">Uncharacterized protein</fullName>
    </submittedName>
</protein>